<reference evidence="2" key="1">
    <citation type="submission" date="2020-06" db="EMBL/GenBank/DDBJ databases">
        <authorList>
            <consortium name="Plant Systems Biology data submission"/>
        </authorList>
    </citation>
    <scope>NUCLEOTIDE SEQUENCE</scope>
    <source>
        <strain evidence="2">D6</strain>
    </source>
</reference>
<dbReference type="EMBL" id="CAICTM010002843">
    <property type="protein sequence ID" value="CAB9530344.1"/>
    <property type="molecule type" value="Genomic_DNA"/>
</dbReference>
<comment type="caution">
    <text evidence="2">The sequence shown here is derived from an EMBL/GenBank/DDBJ whole genome shotgun (WGS) entry which is preliminary data.</text>
</comment>
<protein>
    <submittedName>
        <fullName evidence="2">Uncharacterized protein</fullName>
    </submittedName>
</protein>
<name>A0A9N8F2J9_9STRA</name>
<evidence type="ECO:0000313" key="2">
    <source>
        <dbReference type="EMBL" id="CAB9530344.1"/>
    </source>
</evidence>
<dbReference type="Proteomes" id="UP001153069">
    <property type="component" value="Unassembled WGS sequence"/>
</dbReference>
<sequence>MMKEVPQQHRLQQYKRDSIDGASRGSGPFPIPSDSTEDDEGGPNNSTDSNSTSADSIDGASRGSGPFPIPNDSTEDDEGGSSNSTDSSSTSADSIDEVSRGSGPFPFPSASEGSASNSSNRLLESNGDDRTFVYDVYAEVNIKLDTCSRTCEISVGGYVCNSCEVPRGNMQSVTMIDCSNIPADVMEGTFETPQTLKLNNDDGRSFELSPTEAMCNHPAVTAPDPTPAPTEIYYPTYCGDAWSFGDIVEGECYSLDTGFCVTEYDNCIEISQGWSFYNQLYDDEYMPIGPYTVYGYISAYADTCNDICIIDVEGYECDCSLNGTSLTMEACDSTLDGYIETPQIVDLPGGNFRLISTDEMCNHPAVIAETDGSNRQGSGTGKQRNGALVLKFPASLTFQFEYGTGSALDFKAKTRLFSGIMKFMADSLREHDRFKDTLFDATMEQIEVDYDVSVSPDEWIVSFDAIISLERGTKAHQRDCIMALADADWDGYLSKYVHQLDKQSVSRLRSNKSDLDKIRKVKFRAIGTGSS</sequence>
<organism evidence="2 3">
    <name type="scientific">Seminavis robusta</name>
    <dbReference type="NCBI Taxonomy" id="568900"/>
    <lineage>
        <taxon>Eukaryota</taxon>
        <taxon>Sar</taxon>
        <taxon>Stramenopiles</taxon>
        <taxon>Ochrophyta</taxon>
        <taxon>Bacillariophyta</taxon>
        <taxon>Bacillariophyceae</taxon>
        <taxon>Bacillariophycidae</taxon>
        <taxon>Naviculales</taxon>
        <taxon>Naviculaceae</taxon>
        <taxon>Seminavis</taxon>
    </lineage>
</organism>
<proteinExistence type="predicted"/>
<evidence type="ECO:0000256" key="1">
    <source>
        <dbReference type="SAM" id="MobiDB-lite"/>
    </source>
</evidence>
<feature type="compositionally biased region" description="Low complexity" evidence="1">
    <location>
        <begin position="109"/>
        <end position="120"/>
    </location>
</feature>
<dbReference type="AlphaFoldDB" id="A0A9N8F2J9"/>
<feature type="compositionally biased region" description="Low complexity" evidence="1">
    <location>
        <begin position="80"/>
        <end position="93"/>
    </location>
</feature>
<gene>
    <name evidence="2" type="ORF">SEMRO_2845_G338360.1</name>
</gene>
<feature type="compositionally biased region" description="Low complexity" evidence="1">
    <location>
        <begin position="44"/>
        <end position="56"/>
    </location>
</feature>
<feature type="region of interest" description="Disordered" evidence="1">
    <location>
        <begin position="1"/>
        <end position="125"/>
    </location>
</feature>
<evidence type="ECO:0000313" key="3">
    <source>
        <dbReference type="Proteomes" id="UP001153069"/>
    </source>
</evidence>
<accession>A0A9N8F2J9</accession>
<keyword evidence="3" id="KW-1185">Reference proteome</keyword>